<dbReference type="Proteomes" id="UP001152484">
    <property type="component" value="Unassembled WGS sequence"/>
</dbReference>
<reference evidence="3" key="1">
    <citation type="submission" date="2022-07" db="EMBL/GenBank/DDBJ databases">
        <authorList>
            <person name="Macas J."/>
            <person name="Novak P."/>
            <person name="Neumann P."/>
        </authorList>
    </citation>
    <scope>NUCLEOTIDE SEQUENCE</scope>
</reference>
<evidence type="ECO:0000256" key="1">
    <source>
        <dbReference type="ARBA" id="ARBA00022729"/>
    </source>
</evidence>
<dbReference type="InterPro" id="IPR008502">
    <property type="entry name" value="Prolamin-like"/>
</dbReference>
<accession>A0A9P1E419</accession>
<evidence type="ECO:0000259" key="2">
    <source>
        <dbReference type="Pfam" id="PF05617"/>
    </source>
</evidence>
<proteinExistence type="predicted"/>
<keyword evidence="1" id="KW-0732">Signal</keyword>
<dbReference type="Pfam" id="PF05617">
    <property type="entry name" value="Prolamin_like"/>
    <property type="match status" value="1"/>
</dbReference>
<evidence type="ECO:0000313" key="4">
    <source>
        <dbReference type="Proteomes" id="UP001152484"/>
    </source>
</evidence>
<organism evidence="3 4">
    <name type="scientific">Cuscuta europaea</name>
    <name type="common">European dodder</name>
    <dbReference type="NCBI Taxonomy" id="41803"/>
    <lineage>
        <taxon>Eukaryota</taxon>
        <taxon>Viridiplantae</taxon>
        <taxon>Streptophyta</taxon>
        <taxon>Embryophyta</taxon>
        <taxon>Tracheophyta</taxon>
        <taxon>Spermatophyta</taxon>
        <taxon>Magnoliopsida</taxon>
        <taxon>eudicotyledons</taxon>
        <taxon>Gunneridae</taxon>
        <taxon>Pentapetalae</taxon>
        <taxon>asterids</taxon>
        <taxon>lamiids</taxon>
        <taxon>Solanales</taxon>
        <taxon>Convolvulaceae</taxon>
        <taxon>Cuscuteae</taxon>
        <taxon>Cuscuta</taxon>
        <taxon>Cuscuta subgen. Cuscuta</taxon>
    </lineage>
</organism>
<protein>
    <recommendedName>
        <fullName evidence="2">Prolamin-like domain-containing protein</fullName>
    </recommendedName>
</protein>
<name>A0A9P1E419_CUSEU</name>
<dbReference type="EMBL" id="CAMAPE010000010">
    <property type="protein sequence ID" value="CAH9077031.1"/>
    <property type="molecule type" value="Genomic_DNA"/>
</dbReference>
<gene>
    <name evidence="3" type="ORF">CEURO_LOCUS6154</name>
</gene>
<comment type="caution">
    <text evidence="3">The sequence shown here is derived from an EMBL/GenBank/DDBJ whole genome shotgun (WGS) entry which is preliminary data.</text>
</comment>
<evidence type="ECO:0000313" key="3">
    <source>
        <dbReference type="EMBL" id="CAH9077031.1"/>
    </source>
</evidence>
<sequence length="136" mass="15600">MQTYHHKIFYISVLIITIGNIRYSNAVLDGEDPGVIEYVQSLPECSKKQPPCNECRKHVLAMIQQDRDTMTEDTPSLLCCSQINKWGRDCYSSWVAYDDHKDYMIFADSMAVLQNIETIWANCQSHVGISTDKFAI</sequence>
<dbReference type="AlphaFoldDB" id="A0A9P1E419"/>
<feature type="domain" description="Prolamin-like" evidence="2">
    <location>
        <begin position="44"/>
        <end position="123"/>
    </location>
</feature>
<keyword evidence="4" id="KW-1185">Reference proteome</keyword>